<evidence type="ECO:0000313" key="2">
    <source>
        <dbReference type="EMBL" id="GIP55309.1"/>
    </source>
</evidence>
<accession>A0ABQ4MH57</accession>
<dbReference type="EMBL" id="BOSL01000017">
    <property type="protein sequence ID" value="GIP55309.1"/>
    <property type="molecule type" value="Genomic_DNA"/>
</dbReference>
<protein>
    <submittedName>
        <fullName evidence="2">Uncharacterized protein</fullName>
    </submittedName>
</protein>
<evidence type="ECO:0000313" key="3">
    <source>
        <dbReference type="Proteomes" id="UP000679992"/>
    </source>
</evidence>
<evidence type="ECO:0000256" key="1">
    <source>
        <dbReference type="SAM" id="Coils"/>
    </source>
</evidence>
<keyword evidence="3" id="KW-1185">Reference proteome</keyword>
<dbReference type="Proteomes" id="UP000679992">
    <property type="component" value="Unassembled WGS sequence"/>
</dbReference>
<proteinExistence type="predicted"/>
<feature type="coiled-coil region" evidence="1">
    <location>
        <begin position="112"/>
        <end position="177"/>
    </location>
</feature>
<dbReference type="RefSeq" id="WP_213656310.1">
    <property type="nucleotide sequence ID" value="NZ_BOSL01000017.1"/>
</dbReference>
<reference evidence="2 3" key="1">
    <citation type="submission" date="2021-03" db="EMBL/GenBank/DDBJ databases">
        <title>Antimicrobial resistance genes in bacteria isolated from Japanese honey, and their potential for conferring macrolide and lincosamide resistance in the American foulbrood pathogen Paenibacillus larvae.</title>
        <authorList>
            <person name="Okamoto M."/>
            <person name="Kumagai M."/>
            <person name="Kanamori H."/>
            <person name="Takamatsu D."/>
        </authorList>
    </citation>
    <scope>NUCLEOTIDE SEQUENCE [LARGE SCALE GENOMIC DNA]</scope>
    <source>
        <strain evidence="2 3">J42TS3</strain>
    </source>
</reference>
<keyword evidence="1" id="KW-0175">Coiled coil</keyword>
<sequence length="241" mass="28176">MNKKNKLLQNNKIVKNNKKVTTPAKRGRTEEYSVEELKKIALKIKKDINGAKLSYLKLQKLTGIGRNTWSRKIPDFIETLNNPISLPHKINSNDDVYYPNFSALVETYDGDINLLYNELNEFELQYQKKDAEVALLKEELQSLRKYKEDFSQLKIKIEKYKKQAEHYKALYEQITVASTFPHLRKELDLNHNLLNFKKNAESLSLKNLENHFPQTTKSDTASDRTNENLKIIKNMAPNLFD</sequence>
<name>A0ABQ4MH57_9BACL</name>
<organism evidence="2 3">
    <name type="scientific">Paenibacillus vini</name>
    <dbReference type="NCBI Taxonomy" id="1476024"/>
    <lineage>
        <taxon>Bacteria</taxon>
        <taxon>Bacillati</taxon>
        <taxon>Bacillota</taxon>
        <taxon>Bacilli</taxon>
        <taxon>Bacillales</taxon>
        <taxon>Paenibacillaceae</taxon>
        <taxon>Paenibacillus</taxon>
    </lineage>
</organism>
<gene>
    <name evidence="2" type="ORF">J42TS3_43440</name>
</gene>
<comment type="caution">
    <text evidence="2">The sequence shown here is derived from an EMBL/GenBank/DDBJ whole genome shotgun (WGS) entry which is preliminary data.</text>
</comment>